<gene>
    <name evidence="9" type="ORF">OCV65_12220</name>
</gene>
<evidence type="ECO:0000256" key="7">
    <source>
        <dbReference type="ARBA" id="ARBA00023136"/>
    </source>
</evidence>
<evidence type="ECO:0000256" key="2">
    <source>
        <dbReference type="ARBA" id="ARBA00022448"/>
    </source>
</evidence>
<feature type="transmembrane region" description="Helical" evidence="8">
    <location>
        <begin position="196"/>
        <end position="214"/>
    </location>
</feature>
<keyword evidence="10" id="KW-1185">Reference proteome</keyword>
<comment type="caution">
    <text evidence="9">The sequence shown here is derived from an EMBL/GenBank/DDBJ whole genome shotgun (WGS) entry which is preliminary data.</text>
</comment>
<dbReference type="EMBL" id="JAOQJV010000022">
    <property type="protein sequence ID" value="MCU6700993.1"/>
    <property type="molecule type" value="Genomic_DNA"/>
</dbReference>
<dbReference type="PANTHER" id="PTHR32024:SF1">
    <property type="entry name" value="KTR SYSTEM POTASSIUM UPTAKE PROTEIN B"/>
    <property type="match status" value="1"/>
</dbReference>
<evidence type="ECO:0000256" key="3">
    <source>
        <dbReference type="ARBA" id="ARBA00022475"/>
    </source>
</evidence>
<accession>A0ABT2S929</accession>
<evidence type="ECO:0000256" key="1">
    <source>
        <dbReference type="ARBA" id="ARBA00004651"/>
    </source>
</evidence>
<dbReference type="Pfam" id="PF02386">
    <property type="entry name" value="TrkH"/>
    <property type="match status" value="2"/>
</dbReference>
<keyword evidence="3" id="KW-1003">Cell membrane</keyword>
<name>A0ABT2S929_9FIRM</name>
<dbReference type="RefSeq" id="WP_262582276.1">
    <property type="nucleotide sequence ID" value="NZ_JAOQJV010000022.1"/>
</dbReference>
<evidence type="ECO:0000313" key="9">
    <source>
        <dbReference type="EMBL" id="MCU6700993.1"/>
    </source>
</evidence>
<evidence type="ECO:0000256" key="5">
    <source>
        <dbReference type="ARBA" id="ARBA00022989"/>
    </source>
</evidence>
<keyword evidence="2" id="KW-0813">Transport</keyword>
<comment type="subcellular location">
    <subcellularLocation>
        <location evidence="1">Cell membrane</location>
        <topology evidence="1">Multi-pass membrane protein</topology>
    </subcellularLocation>
</comment>
<feature type="transmembrane region" description="Helical" evidence="8">
    <location>
        <begin position="350"/>
        <end position="371"/>
    </location>
</feature>
<evidence type="ECO:0000256" key="6">
    <source>
        <dbReference type="ARBA" id="ARBA00023065"/>
    </source>
</evidence>
<dbReference type="PANTHER" id="PTHR32024">
    <property type="entry name" value="TRK SYSTEM POTASSIUM UPTAKE PROTEIN TRKG-RELATED"/>
    <property type="match status" value="1"/>
</dbReference>
<evidence type="ECO:0000256" key="4">
    <source>
        <dbReference type="ARBA" id="ARBA00022692"/>
    </source>
</evidence>
<evidence type="ECO:0000313" key="10">
    <source>
        <dbReference type="Proteomes" id="UP001207605"/>
    </source>
</evidence>
<reference evidence="9 10" key="1">
    <citation type="journal article" date="2021" name="ISME Commun">
        <title>Automated analysis of genomic sequences facilitates high-throughput and comprehensive description of bacteria.</title>
        <authorList>
            <person name="Hitch T.C.A."/>
        </authorList>
    </citation>
    <scope>NUCLEOTIDE SEQUENCE [LARGE SCALE GENOMIC DNA]</scope>
    <source>
        <strain evidence="9 10">Sanger_02</strain>
    </source>
</reference>
<feature type="transmembrane region" description="Helical" evidence="8">
    <location>
        <begin position="128"/>
        <end position="147"/>
    </location>
</feature>
<dbReference type="Proteomes" id="UP001207605">
    <property type="component" value="Unassembled WGS sequence"/>
</dbReference>
<feature type="transmembrane region" description="Helical" evidence="8">
    <location>
        <begin position="407"/>
        <end position="427"/>
    </location>
</feature>
<keyword evidence="7 8" id="KW-0472">Membrane</keyword>
<keyword evidence="6" id="KW-0406">Ion transport</keyword>
<protein>
    <submittedName>
        <fullName evidence="9">Trk family potassium uptake protein</fullName>
    </submittedName>
</protein>
<feature type="transmembrane region" description="Helical" evidence="8">
    <location>
        <begin position="285"/>
        <end position="305"/>
    </location>
</feature>
<feature type="transmembrane region" description="Helical" evidence="8">
    <location>
        <begin position="235"/>
        <end position="253"/>
    </location>
</feature>
<keyword evidence="4 8" id="KW-0812">Transmembrane</keyword>
<sequence>MRRYMRLKKHLTSFQIIIMGFAGVILAGAFLLMLPFSSTSGKITPFFDALFTSTSAVCVTGLVVVDSGSYWTMFGQAVILLLIQIGGLGVITIAVAFAMLSGKKISLMQRSVMQSAISAPQVGGIVRLTRFILGGTFLIEITGAVAMMPSFCSRYGMRGIWMAVFHSISAFCNAGFDILGTKTHQFASLTGYSGNGVINITIMLLIIIGGIGFLTWEDIYLNRFQWKRYRLQSKLILCTTAFLIVVPAVFFYFEDFRGLTGMHGVWNALFQSVTTRTAGYNTADLAAMSGASQALMIILMLIGGAPGSTAGGMKTTTFAVMIANAAATFRRRDQIQVFHRRLNDEVVRNAATIAGMYMALFFCGAFAISVIEHLPLSACLFETASAVGTVGLTLGLTPDLGVVSKGILIMLMYFGRVGGLTLIYAAVPEKSRYIARYPEEKVNVG</sequence>
<evidence type="ECO:0000256" key="8">
    <source>
        <dbReference type="SAM" id="Phobius"/>
    </source>
</evidence>
<feature type="transmembrane region" description="Helical" evidence="8">
    <location>
        <begin position="12"/>
        <end position="34"/>
    </location>
</feature>
<feature type="transmembrane region" description="Helical" evidence="8">
    <location>
        <begin position="46"/>
        <end position="65"/>
    </location>
</feature>
<proteinExistence type="predicted"/>
<organism evidence="9 10">
    <name type="scientific">Dorea ammoniilytica</name>
    <dbReference type="NCBI Taxonomy" id="2981788"/>
    <lineage>
        <taxon>Bacteria</taxon>
        <taxon>Bacillati</taxon>
        <taxon>Bacillota</taxon>
        <taxon>Clostridia</taxon>
        <taxon>Lachnospirales</taxon>
        <taxon>Lachnospiraceae</taxon>
        <taxon>Dorea</taxon>
    </lineage>
</organism>
<feature type="transmembrane region" description="Helical" evidence="8">
    <location>
        <begin position="77"/>
        <end position="100"/>
    </location>
</feature>
<feature type="transmembrane region" description="Helical" evidence="8">
    <location>
        <begin position="159"/>
        <end position="176"/>
    </location>
</feature>
<dbReference type="InterPro" id="IPR003445">
    <property type="entry name" value="Cat_transpt"/>
</dbReference>
<keyword evidence="5 8" id="KW-1133">Transmembrane helix</keyword>